<name>A0A1M4ZWI6_9BACL</name>
<reference evidence="1 2" key="1">
    <citation type="submission" date="2016-11" db="EMBL/GenBank/DDBJ databases">
        <authorList>
            <person name="Jaros S."/>
            <person name="Januszkiewicz K."/>
            <person name="Wedrychowicz H."/>
        </authorList>
    </citation>
    <scope>NUCLEOTIDE SEQUENCE [LARGE SCALE GENOMIC DNA]</scope>
    <source>
        <strain evidence="1 2">DSM 44666</strain>
    </source>
</reference>
<dbReference type="AlphaFoldDB" id="A0A1M4ZWI6"/>
<organism evidence="1 2">
    <name type="scientific">Seinonella peptonophila</name>
    <dbReference type="NCBI Taxonomy" id="112248"/>
    <lineage>
        <taxon>Bacteria</taxon>
        <taxon>Bacillati</taxon>
        <taxon>Bacillota</taxon>
        <taxon>Bacilli</taxon>
        <taxon>Bacillales</taxon>
        <taxon>Thermoactinomycetaceae</taxon>
        <taxon>Seinonella</taxon>
    </lineage>
</organism>
<sequence length="34" mass="4002">MLPIESYHHQTSEDPSMFPLLPPLFEDFFHGELV</sequence>
<dbReference type="EMBL" id="FQVL01000011">
    <property type="protein sequence ID" value="SHF22361.1"/>
    <property type="molecule type" value="Genomic_DNA"/>
</dbReference>
<evidence type="ECO:0000313" key="1">
    <source>
        <dbReference type="EMBL" id="SHF22361.1"/>
    </source>
</evidence>
<protein>
    <submittedName>
        <fullName evidence="1">Uncharacterized protein</fullName>
    </submittedName>
</protein>
<accession>A0A1M4ZWI6</accession>
<keyword evidence="2" id="KW-1185">Reference proteome</keyword>
<dbReference type="Proteomes" id="UP000184476">
    <property type="component" value="Unassembled WGS sequence"/>
</dbReference>
<gene>
    <name evidence="1" type="ORF">SAMN05444392_11116</name>
</gene>
<proteinExistence type="predicted"/>
<evidence type="ECO:0000313" key="2">
    <source>
        <dbReference type="Proteomes" id="UP000184476"/>
    </source>
</evidence>